<dbReference type="EMBL" id="BKCJ010000593">
    <property type="protein sequence ID" value="GEU34592.1"/>
    <property type="molecule type" value="Genomic_DNA"/>
</dbReference>
<reference evidence="2" key="1">
    <citation type="journal article" date="2019" name="Sci. Rep.">
        <title>Draft genome of Tanacetum cinerariifolium, the natural source of mosquito coil.</title>
        <authorList>
            <person name="Yamashiro T."/>
            <person name="Shiraishi A."/>
            <person name="Satake H."/>
            <person name="Nakayama K."/>
        </authorList>
    </citation>
    <scope>NUCLEOTIDE SEQUENCE</scope>
</reference>
<feature type="region of interest" description="Disordered" evidence="1">
    <location>
        <begin position="295"/>
        <end position="335"/>
    </location>
</feature>
<comment type="caution">
    <text evidence="2">The sequence shown here is derived from an EMBL/GenBank/DDBJ whole genome shotgun (WGS) entry which is preliminary data.</text>
</comment>
<feature type="region of interest" description="Disordered" evidence="1">
    <location>
        <begin position="1025"/>
        <end position="1065"/>
    </location>
</feature>
<proteinExistence type="predicted"/>
<name>A0A6L2JD06_TANCI</name>
<feature type="compositionally biased region" description="Polar residues" evidence="1">
    <location>
        <begin position="1045"/>
        <end position="1054"/>
    </location>
</feature>
<feature type="compositionally biased region" description="Low complexity" evidence="1">
    <location>
        <begin position="214"/>
        <end position="234"/>
    </location>
</feature>
<protein>
    <submittedName>
        <fullName evidence="2">Transposase (Putative), gypsy type</fullName>
    </submittedName>
</protein>
<dbReference type="PANTHER" id="PTHR31099:SF41">
    <property type="entry name" value="TRANSPOSASE (PUTATIVE), GYPSY TYPE-RELATED"/>
    <property type="match status" value="1"/>
</dbReference>
<sequence>MSEELKEIYRGLESRYVYDGRTIDTTFYQDLSQESLAKFTRIGFECLLSLDEQICTRFIMELYKTLHLDRNLDDNRLFIQLVINENEFNISLDLFAELTSLPNQGLFLYSDAWSLDQLKKNLKQILPYNSTLPSHDDIYSGLHKPTRVVPPIEAALFIQNKVTQLQEKNLHWVVKSPTYVNLTSSSEEYQNERTPSPSPRRKSLSPPHAPLKATSSRSTYQTTSSYPSESPTPTHVAPPPKLRQKGKVNSITLKAKKESNDDETSTSESDDEEYDMAVRNFKKCFRRKCKFVRQPREEKKSFRKRDDKKGKSDRKLFRYGDPDHLIGDCPKPPRNKDQKAFVGGCWSDSENEAGDKTNDETCLMDQSSNEVTLYTSHYSDNSSSLDNDSMQNEYYNLCETNLKIINKDKILKTKRELLEKEIFEFNKKIKKLEKNKEVDIGCESYQQLRLKNAKLKENQVKFVKFDKSANSLREILNIQKSPSCKIGLGFDKSKASTSGTKPISFVESATELAGDESIKKAYGSTAGSVDLSTSQKLAEYIFIPHMSLRSDFVIVRNKLIHNKIEESKKPSLRPSLKNGLDLPPRTTNLLPPRPSFDSIEHLANKPPPLPEVMEPPLPHFLPHSQPIWSNNAFPPLTHEIFYEQSERIIRAFSIIDDQLSFRVRLRKKKKDSEEKKEIRVLEYHLESVSTKLVRLPAKKSSTVSLTAGGDPAIKLGCDSKRVSLSDAWVTGRGSTYYLVGNRVVAVSLLTGDYLSCSGACSAKMCAGYDHCQAVKLMLLAAVCRMLLDLSLLSCWRSAVSGPVCVSHTPLSMRIVTTVRLPFFPPFDEGFRHVRFSYPFVFAFVLEMVGNSIYTVTYVLTQMDLDQHCATFGIPAELRPELPDRNATIKDSLEGKIGMYTRLIKFANYRIPLLKFLLCVLEYYQINLSQLSVIGAVKVSHFEVMCRALGRILTVGSFRRFHVNSIRNGWLSYSKRGEMGLLDFVKSADPFKDELNVTSRKQKKRVDFVSGSPPVKKVRAEGIVISDSRPSTAGKSPSALRRLSRQNEQADTGSRSAAPVTEDVTSSFITPTPERVLEDASHDIVRIRPPSGRFLVLSSGFADTDIPASPQVVPHVTSASTGLSAPVAEFVGDDRRSSGFGPEAGVLSATPSQGSSVDDFYVSQTIDSASALNVYVPKWNVTNNDQIDNPAIFQDLLDHHVCMISELRLRYEHDIMTRKKIEKKFTDSVAIVQQRDTEIADLKARLEKFEAEARVGLKAGIIHGKAGRSLAQVEAYDPEVKGKYVVVVSEFKGVSFPLLDELDSVPLTCVIFELSLRSSSIVRLLIILAVKYSHLVRL</sequence>
<dbReference type="PANTHER" id="PTHR31099">
    <property type="entry name" value="OS06G0165300 PROTEIN"/>
    <property type="match status" value="1"/>
</dbReference>
<evidence type="ECO:0000256" key="1">
    <source>
        <dbReference type="SAM" id="MobiDB-lite"/>
    </source>
</evidence>
<accession>A0A6L2JD06</accession>
<feature type="region of interest" description="Disordered" evidence="1">
    <location>
        <begin position="184"/>
        <end position="273"/>
    </location>
</feature>
<feature type="compositionally biased region" description="Acidic residues" evidence="1">
    <location>
        <begin position="260"/>
        <end position="273"/>
    </location>
</feature>
<feature type="compositionally biased region" description="Basic and acidic residues" evidence="1">
    <location>
        <begin position="295"/>
        <end position="326"/>
    </location>
</feature>
<organism evidence="2">
    <name type="scientific">Tanacetum cinerariifolium</name>
    <name type="common">Dalmatian daisy</name>
    <name type="synonym">Chrysanthemum cinerariifolium</name>
    <dbReference type="NCBI Taxonomy" id="118510"/>
    <lineage>
        <taxon>Eukaryota</taxon>
        <taxon>Viridiplantae</taxon>
        <taxon>Streptophyta</taxon>
        <taxon>Embryophyta</taxon>
        <taxon>Tracheophyta</taxon>
        <taxon>Spermatophyta</taxon>
        <taxon>Magnoliopsida</taxon>
        <taxon>eudicotyledons</taxon>
        <taxon>Gunneridae</taxon>
        <taxon>Pentapetalae</taxon>
        <taxon>asterids</taxon>
        <taxon>campanulids</taxon>
        <taxon>Asterales</taxon>
        <taxon>Asteraceae</taxon>
        <taxon>Asteroideae</taxon>
        <taxon>Anthemideae</taxon>
        <taxon>Anthemidinae</taxon>
        <taxon>Tanacetum</taxon>
    </lineage>
</organism>
<gene>
    <name evidence="2" type="ORF">Tci_006570</name>
</gene>
<evidence type="ECO:0000313" key="2">
    <source>
        <dbReference type="EMBL" id="GEU34592.1"/>
    </source>
</evidence>